<comment type="caution">
    <text evidence="2">The sequence shown here is derived from an EMBL/GenBank/DDBJ whole genome shotgun (WGS) entry which is preliminary data.</text>
</comment>
<feature type="domain" description="Aminoglycoside phosphotransferase" evidence="1">
    <location>
        <begin position="64"/>
        <end position="287"/>
    </location>
</feature>
<evidence type="ECO:0000313" key="2">
    <source>
        <dbReference type="EMBL" id="KAJ4464900.1"/>
    </source>
</evidence>
<reference evidence="2" key="2">
    <citation type="journal article" date="2023" name="Proc. Natl. Acad. Sci. U.S.A.">
        <title>A global phylogenomic analysis of the shiitake genus Lentinula.</title>
        <authorList>
            <person name="Sierra-Patev S."/>
            <person name="Min B."/>
            <person name="Naranjo-Ortiz M."/>
            <person name="Looney B."/>
            <person name="Konkel Z."/>
            <person name="Slot J.C."/>
            <person name="Sakamoto Y."/>
            <person name="Steenwyk J.L."/>
            <person name="Rokas A."/>
            <person name="Carro J."/>
            <person name="Camarero S."/>
            <person name="Ferreira P."/>
            <person name="Molpeceres G."/>
            <person name="Ruiz-Duenas F.J."/>
            <person name="Serrano A."/>
            <person name="Henrissat B."/>
            <person name="Drula E."/>
            <person name="Hughes K.W."/>
            <person name="Mata J.L."/>
            <person name="Ishikawa N.K."/>
            <person name="Vargas-Isla R."/>
            <person name="Ushijima S."/>
            <person name="Smith C.A."/>
            <person name="Donoghue J."/>
            <person name="Ahrendt S."/>
            <person name="Andreopoulos W."/>
            <person name="He G."/>
            <person name="LaButti K."/>
            <person name="Lipzen A."/>
            <person name="Ng V."/>
            <person name="Riley R."/>
            <person name="Sandor L."/>
            <person name="Barry K."/>
            <person name="Martinez A.T."/>
            <person name="Xiao Y."/>
            <person name="Gibbons J.G."/>
            <person name="Terashima K."/>
            <person name="Grigoriev I.V."/>
            <person name="Hibbett D."/>
        </authorList>
    </citation>
    <scope>NUCLEOTIDE SEQUENCE</scope>
    <source>
        <strain evidence="2">Sp2 HRB7682 ss15</strain>
    </source>
</reference>
<dbReference type="Gene3D" id="3.90.1200.10">
    <property type="match status" value="1"/>
</dbReference>
<protein>
    <recommendedName>
        <fullName evidence="1">Aminoglycoside phosphotransferase domain-containing protein</fullName>
    </recommendedName>
</protein>
<name>A0A9W8ZRL3_9AGAR</name>
<dbReference type="InterPro" id="IPR002575">
    <property type="entry name" value="Aminoglycoside_PTrfase"/>
</dbReference>
<gene>
    <name evidence="2" type="ORF">C8J55DRAFT_609828</name>
</gene>
<evidence type="ECO:0000313" key="3">
    <source>
        <dbReference type="Proteomes" id="UP001150238"/>
    </source>
</evidence>
<evidence type="ECO:0000259" key="1">
    <source>
        <dbReference type="Pfam" id="PF01636"/>
    </source>
</evidence>
<dbReference type="PANTHER" id="PTHR21310:SF15">
    <property type="entry name" value="AMINOGLYCOSIDE PHOSPHOTRANSFERASE DOMAIN-CONTAINING PROTEIN"/>
    <property type="match status" value="1"/>
</dbReference>
<dbReference type="Pfam" id="PF01636">
    <property type="entry name" value="APH"/>
    <property type="match status" value="1"/>
</dbReference>
<dbReference type="PANTHER" id="PTHR21310">
    <property type="entry name" value="AMINOGLYCOSIDE PHOSPHOTRANSFERASE-RELATED-RELATED"/>
    <property type="match status" value="1"/>
</dbReference>
<dbReference type="InterPro" id="IPR011009">
    <property type="entry name" value="Kinase-like_dom_sf"/>
</dbReference>
<dbReference type="InterPro" id="IPR051678">
    <property type="entry name" value="AGP_Transferase"/>
</dbReference>
<proteinExistence type="predicted"/>
<sequence>MSNKTDPALNIILQKIRLINFAEHADALRPGHKPIIVSIPEDSSKFERGGMNVHIPLTFSDGVRWLARIRQKSTPSTRLILESEIQTMQFLNAAGMQVPNAFMPRETYVGEDLHFFFVEYFQGTSCNAPIAQGSLTTEQQHDLIDSLARFYINLSHISFTQSGSLVRDPASGNLEVGPLISLDFCKDQEDRLPEPFFFGPFRSSAHRYLAQIEHVLREIEQGSGAFAGDEDAISVYVAHLWLKDLMQNSPRLWEEGEQTFLKHADDKGDQIMVDEDGKFVGVIDWEWAYTASKSEAFAAPLALVDVNPFFDGINDLSSNEEHLVNAYNKYGFPDLAKCVRDGKVYQRLPMVIGQQPDLVQLRALEHALTGKTLDCAVNIETIGELVEDMAGGRYRMQVLAMKKIKKVVAAKD</sequence>
<dbReference type="AlphaFoldDB" id="A0A9W8ZRL3"/>
<accession>A0A9W8ZRL3</accession>
<dbReference type="Proteomes" id="UP001150238">
    <property type="component" value="Unassembled WGS sequence"/>
</dbReference>
<dbReference type="SUPFAM" id="SSF56112">
    <property type="entry name" value="Protein kinase-like (PK-like)"/>
    <property type="match status" value="1"/>
</dbReference>
<reference evidence="2" key="1">
    <citation type="submission" date="2022-08" db="EMBL/GenBank/DDBJ databases">
        <authorList>
            <consortium name="DOE Joint Genome Institute"/>
            <person name="Min B."/>
            <person name="Riley R."/>
            <person name="Sierra-Patev S."/>
            <person name="Naranjo-Ortiz M."/>
            <person name="Looney B."/>
            <person name="Konkel Z."/>
            <person name="Slot J.C."/>
            <person name="Sakamoto Y."/>
            <person name="Steenwyk J.L."/>
            <person name="Rokas A."/>
            <person name="Carro J."/>
            <person name="Camarero S."/>
            <person name="Ferreira P."/>
            <person name="Molpeceres G."/>
            <person name="Ruiz-Duenas F.J."/>
            <person name="Serrano A."/>
            <person name="Henrissat B."/>
            <person name="Drula E."/>
            <person name="Hughes K.W."/>
            <person name="Mata J.L."/>
            <person name="Ishikawa N.K."/>
            <person name="Vargas-Isla R."/>
            <person name="Ushijima S."/>
            <person name="Smith C.A."/>
            <person name="Ahrendt S."/>
            <person name="Andreopoulos W."/>
            <person name="He G."/>
            <person name="Labutti K."/>
            <person name="Lipzen A."/>
            <person name="Ng V."/>
            <person name="Sandor L."/>
            <person name="Barry K."/>
            <person name="Martinez A.T."/>
            <person name="Xiao Y."/>
            <person name="Gibbons J.G."/>
            <person name="Terashima K."/>
            <person name="Hibbett D.S."/>
            <person name="Grigoriev I.V."/>
        </authorList>
    </citation>
    <scope>NUCLEOTIDE SEQUENCE</scope>
    <source>
        <strain evidence="2">Sp2 HRB7682 ss15</strain>
    </source>
</reference>
<organism evidence="2 3">
    <name type="scientific">Lentinula lateritia</name>
    <dbReference type="NCBI Taxonomy" id="40482"/>
    <lineage>
        <taxon>Eukaryota</taxon>
        <taxon>Fungi</taxon>
        <taxon>Dikarya</taxon>
        <taxon>Basidiomycota</taxon>
        <taxon>Agaricomycotina</taxon>
        <taxon>Agaricomycetes</taxon>
        <taxon>Agaricomycetidae</taxon>
        <taxon>Agaricales</taxon>
        <taxon>Marasmiineae</taxon>
        <taxon>Omphalotaceae</taxon>
        <taxon>Lentinula</taxon>
    </lineage>
</organism>
<dbReference type="EMBL" id="JANVFS010000055">
    <property type="protein sequence ID" value="KAJ4464900.1"/>
    <property type="molecule type" value="Genomic_DNA"/>
</dbReference>